<gene>
    <name evidence="3" type="ORF">VZC37_04885</name>
</gene>
<evidence type="ECO:0000313" key="4">
    <source>
        <dbReference type="Proteomes" id="UP001347146"/>
    </source>
</evidence>
<accession>A0ABU7M969</accession>
<dbReference type="EMBL" id="JAZDUF010000001">
    <property type="protein sequence ID" value="MEE3849654.1"/>
    <property type="molecule type" value="Genomic_DNA"/>
</dbReference>
<protein>
    <submittedName>
        <fullName evidence="3">Alpha/beta fold hydrolase</fullName>
    </submittedName>
</protein>
<feature type="region of interest" description="Disordered" evidence="1">
    <location>
        <begin position="1"/>
        <end position="24"/>
    </location>
</feature>
<sequence length="458" mass="51248">MAPAPQPGNAHQAARPHSASNAPVSSINEWSRTTMFSVDSTNTSLTEDRAFNIATKFLTGVIRLDVEEEHFEVLIDSGIFIKFSQVDADHPADIVFSGSREAWTNVLARKRPPGYQGILYNDGRSGISYTADTVTMGAFSRAILEMERVLRDEFTGRQQVAIPHEVDRDFDASVGRYVYLRVQGVQYRVYFEESGTGSVPLLFQHSAGADGRQARRFLEDPEMQKRFRMISYDLPFHGKSLPPESQRWWETEFKLTREFLLEFILGLCSKLDIDRAAFIGSAIGGLLALDLAYFHPDTFRAVIALNASSKPYFEEKHRDKLSTYSDPRIGNQWTSSQMVANMASTTPEADRREGGWVYSQAGQDATEGALNYYANSYDLSASQIAAIDTSKTSVYLFTGEDDFMGTEYGTDSLAAEVPGLRYEKLRHLGHFGVAENAPQLKEDLWPTLLEICASPRFA</sequence>
<organism evidence="3 4">
    <name type="scientific">Gordonia sesuvii</name>
    <dbReference type="NCBI Taxonomy" id="3116777"/>
    <lineage>
        <taxon>Bacteria</taxon>
        <taxon>Bacillati</taxon>
        <taxon>Actinomycetota</taxon>
        <taxon>Actinomycetes</taxon>
        <taxon>Mycobacteriales</taxon>
        <taxon>Gordoniaceae</taxon>
        <taxon>Gordonia</taxon>
    </lineage>
</organism>
<comment type="caution">
    <text evidence="3">The sequence shown here is derived from an EMBL/GenBank/DDBJ whole genome shotgun (WGS) entry which is preliminary data.</text>
</comment>
<evidence type="ECO:0000313" key="3">
    <source>
        <dbReference type="EMBL" id="MEE3849654.1"/>
    </source>
</evidence>
<dbReference type="RefSeq" id="WP_330431278.1">
    <property type="nucleotide sequence ID" value="NZ_JAZDUF010000001.1"/>
</dbReference>
<keyword evidence="3" id="KW-0378">Hydrolase</keyword>
<evidence type="ECO:0000259" key="2">
    <source>
        <dbReference type="Pfam" id="PF00561"/>
    </source>
</evidence>
<reference evidence="3 4" key="1">
    <citation type="submission" date="2024-01" db="EMBL/GenBank/DDBJ databases">
        <title>Draft genome sequence of Gordonia sp. LSe1-13.</title>
        <authorList>
            <person name="Suphannarot A."/>
            <person name="Mingma R."/>
        </authorList>
    </citation>
    <scope>NUCLEOTIDE SEQUENCE [LARGE SCALE GENOMIC DNA]</scope>
    <source>
        <strain evidence="3 4">LSe1-13</strain>
    </source>
</reference>
<feature type="domain" description="AB hydrolase-1" evidence="2">
    <location>
        <begin position="200"/>
        <end position="435"/>
    </location>
</feature>
<name>A0ABU7M969_9ACTN</name>
<dbReference type="Pfam" id="PF00561">
    <property type="entry name" value="Abhydrolase_1"/>
    <property type="match status" value="1"/>
</dbReference>
<dbReference type="GO" id="GO:0016787">
    <property type="term" value="F:hydrolase activity"/>
    <property type="evidence" value="ECO:0007669"/>
    <property type="project" value="UniProtKB-KW"/>
</dbReference>
<dbReference type="PANTHER" id="PTHR43433">
    <property type="entry name" value="HYDROLASE, ALPHA/BETA FOLD FAMILY PROTEIN"/>
    <property type="match status" value="1"/>
</dbReference>
<dbReference type="SUPFAM" id="SSF53474">
    <property type="entry name" value="alpha/beta-Hydrolases"/>
    <property type="match status" value="1"/>
</dbReference>
<dbReference type="InterPro" id="IPR029058">
    <property type="entry name" value="AB_hydrolase_fold"/>
</dbReference>
<evidence type="ECO:0000256" key="1">
    <source>
        <dbReference type="SAM" id="MobiDB-lite"/>
    </source>
</evidence>
<dbReference type="Proteomes" id="UP001347146">
    <property type="component" value="Unassembled WGS sequence"/>
</dbReference>
<proteinExistence type="predicted"/>
<keyword evidence="4" id="KW-1185">Reference proteome</keyword>
<dbReference type="PANTHER" id="PTHR43433:SF5">
    <property type="entry name" value="AB HYDROLASE-1 DOMAIN-CONTAINING PROTEIN"/>
    <property type="match status" value="1"/>
</dbReference>
<dbReference type="InterPro" id="IPR000073">
    <property type="entry name" value="AB_hydrolase_1"/>
</dbReference>
<dbReference type="Gene3D" id="3.40.50.1820">
    <property type="entry name" value="alpha/beta hydrolase"/>
    <property type="match status" value="1"/>
</dbReference>
<dbReference type="InterPro" id="IPR050471">
    <property type="entry name" value="AB_hydrolase"/>
</dbReference>